<dbReference type="Proteomes" id="UP000807769">
    <property type="component" value="Unassembled WGS sequence"/>
</dbReference>
<gene>
    <name evidence="1" type="ORF">BJ212DRAFT_1322785</name>
</gene>
<protein>
    <submittedName>
        <fullName evidence="1">Uncharacterized protein</fullName>
    </submittedName>
</protein>
<sequence>MASGSLAANAFLCSIHHGALKTAVELVVQGRAVFWTQLARLSSPFDGLSLPSYTGAALEEEFKQLIFRLRIAFDQSTEDQSPHIR</sequence>
<name>A0A9P7JIT1_9AGAM</name>
<dbReference type="RefSeq" id="XP_041198565.1">
    <property type="nucleotide sequence ID" value="XM_041334476.1"/>
</dbReference>
<dbReference type="EMBL" id="JABBWG010000003">
    <property type="protein sequence ID" value="KAG1824848.1"/>
    <property type="molecule type" value="Genomic_DNA"/>
</dbReference>
<reference evidence="1" key="1">
    <citation type="journal article" date="2020" name="New Phytol.">
        <title>Comparative genomics reveals dynamic genome evolution in host specialist ectomycorrhizal fungi.</title>
        <authorList>
            <person name="Lofgren L.A."/>
            <person name="Nguyen N.H."/>
            <person name="Vilgalys R."/>
            <person name="Ruytinx J."/>
            <person name="Liao H.L."/>
            <person name="Branco S."/>
            <person name="Kuo A."/>
            <person name="LaButti K."/>
            <person name="Lipzen A."/>
            <person name="Andreopoulos W."/>
            <person name="Pangilinan J."/>
            <person name="Riley R."/>
            <person name="Hundley H."/>
            <person name="Na H."/>
            <person name="Barry K."/>
            <person name="Grigoriev I.V."/>
            <person name="Stajich J.E."/>
            <person name="Kennedy P.G."/>
        </authorList>
    </citation>
    <scope>NUCLEOTIDE SEQUENCE</scope>
    <source>
        <strain evidence="1">MN1</strain>
    </source>
</reference>
<comment type="caution">
    <text evidence="1">The sequence shown here is derived from an EMBL/GenBank/DDBJ whole genome shotgun (WGS) entry which is preliminary data.</text>
</comment>
<dbReference type="GeneID" id="64628493"/>
<organism evidence="1 2">
    <name type="scientific">Suillus subaureus</name>
    <dbReference type="NCBI Taxonomy" id="48587"/>
    <lineage>
        <taxon>Eukaryota</taxon>
        <taxon>Fungi</taxon>
        <taxon>Dikarya</taxon>
        <taxon>Basidiomycota</taxon>
        <taxon>Agaricomycotina</taxon>
        <taxon>Agaricomycetes</taxon>
        <taxon>Agaricomycetidae</taxon>
        <taxon>Boletales</taxon>
        <taxon>Suillineae</taxon>
        <taxon>Suillaceae</taxon>
        <taxon>Suillus</taxon>
    </lineage>
</organism>
<keyword evidence="2" id="KW-1185">Reference proteome</keyword>
<evidence type="ECO:0000313" key="2">
    <source>
        <dbReference type="Proteomes" id="UP000807769"/>
    </source>
</evidence>
<proteinExistence type="predicted"/>
<dbReference type="OrthoDB" id="3261278at2759"/>
<evidence type="ECO:0000313" key="1">
    <source>
        <dbReference type="EMBL" id="KAG1824848.1"/>
    </source>
</evidence>
<dbReference type="AlphaFoldDB" id="A0A9P7JIT1"/>
<accession>A0A9P7JIT1</accession>